<keyword evidence="2" id="KW-1185">Reference proteome</keyword>
<dbReference type="Proteomes" id="UP000298652">
    <property type="component" value="Chromosome 9"/>
</dbReference>
<reference evidence="1" key="1">
    <citation type="submission" date="2019-03" db="EMBL/GenBank/DDBJ databases">
        <title>WGS assembly of Setaria viridis.</title>
        <authorList>
            <person name="Huang P."/>
            <person name="Jenkins J."/>
            <person name="Grimwood J."/>
            <person name="Barry K."/>
            <person name="Healey A."/>
            <person name="Mamidi S."/>
            <person name="Sreedasyam A."/>
            <person name="Shu S."/>
            <person name="Feldman M."/>
            <person name="Wu J."/>
            <person name="Yu Y."/>
            <person name="Chen C."/>
            <person name="Johnson J."/>
            <person name="Rokhsar D."/>
            <person name="Baxter I."/>
            <person name="Schmutz J."/>
            <person name="Brutnell T."/>
            <person name="Kellogg E."/>
        </authorList>
    </citation>
    <scope>NUCLEOTIDE SEQUENCE [LARGE SCALE GENOMIC DNA]</scope>
</reference>
<protein>
    <submittedName>
        <fullName evidence="1">Uncharacterized protein</fullName>
    </submittedName>
</protein>
<evidence type="ECO:0000313" key="1">
    <source>
        <dbReference type="EMBL" id="TKV91883.1"/>
    </source>
</evidence>
<sequence>MWVPLNTCSHPSLIFNPSYQTKNWDESIPLNQTSDEMIPSQKNRNGTVLSLLIFLSPNQTHAKAPFGTALTREKRALAPMEKQLFLALSYFVRKHLEKWLLLAF</sequence>
<accession>A0A4U6SV34</accession>
<gene>
    <name evidence="1" type="ORF">SEVIR_9G126500v2</name>
</gene>
<organism evidence="1 2">
    <name type="scientific">Setaria viridis</name>
    <name type="common">Green bristlegrass</name>
    <name type="synonym">Setaria italica subsp. viridis</name>
    <dbReference type="NCBI Taxonomy" id="4556"/>
    <lineage>
        <taxon>Eukaryota</taxon>
        <taxon>Viridiplantae</taxon>
        <taxon>Streptophyta</taxon>
        <taxon>Embryophyta</taxon>
        <taxon>Tracheophyta</taxon>
        <taxon>Spermatophyta</taxon>
        <taxon>Magnoliopsida</taxon>
        <taxon>Liliopsida</taxon>
        <taxon>Poales</taxon>
        <taxon>Poaceae</taxon>
        <taxon>PACMAD clade</taxon>
        <taxon>Panicoideae</taxon>
        <taxon>Panicodae</taxon>
        <taxon>Paniceae</taxon>
        <taxon>Cenchrinae</taxon>
        <taxon>Setaria</taxon>
    </lineage>
</organism>
<dbReference type="Gramene" id="TKV91883">
    <property type="protein sequence ID" value="TKV91883"/>
    <property type="gene ID" value="SEVIR_9G126500v2"/>
</dbReference>
<proteinExistence type="predicted"/>
<dbReference type="EMBL" id="CM016560">
    <property type="protein sequence ID" value="TKV91883.1"/>
    <property type="molecule type" value="Genomic_DNA"/>
</dbReference>
<dbReference type="AlphaFoldDB" id="A0A4U6SV34"/>
<evidence type="ECO:0000313" key="2">
    <source>
        <dbReference type="Proteomes" id="UP000298652"/>
    </source>
</evidence>
<name>A0A4U6SV34_SETVI</name>